<dbReference type="Proteomes" id="UP001060336">
    <property type="component" value="Chromosome"/>
</dbReference>
<dbReference type="CDD" id="cd00090">
    <property type="entry name" value="HTH_ARSR"/>
    <property type="match status" value="1"/>
</dbReference>
<dbReference type="InterPro" id="IPR013216">
    <property type="entry name" value="Methyltransf_11"/>
</dbReference>
<protein>
    <submittedName>
        <fullName evidence="2">Metalloregulator ArsR/SmtB family transcription factor</fullName>
    </submittedName>
</protein>
<keyword evidence="3" id="KW-1185">Reference proteome</keyword>
<dbReference type="InterPro" id="IPR001845">
    <property type="entry name" value="HTH_ArsR_DNA-bd_dom"/>
</dbReference>
<dbReference type="InterPro" id="IPR050508">
    <property type="entry name" value="Methyltransf_Superfamily"/>
</dbReference>
<dbReference type="InterPro" id="IPR036390">
    <property type="entry name" value="WH_DNA-bd_sf"/>
</dbReference>
<dbReference type="Pfam" id="PF01022">
    <property type="entry name" value="HTH_5"/>
    <property type="match status" value="1"/>
</dbReference>
<evidence type="ECO:0000259" key="1">
    <source>
        <dbReference type="PROSITE" id="PS50987"/>
    </source>
</evidence>
<dbReference type="PRINTS" id="PR00778">
    <property type="entry name" value="HTHARSR"/>
</dbReference>
<dbReference type="CDD" id="cd02440">
    <property type="entry name" value="AdoMet_MTases"/>
    <property type="match status" value="1"/>
</dbReference>
<dbReference type="GO" id="GO:0003700">
    <property type="term" value="F:DNA-binding transcription factor activity"/>
    <property type="evidence" value="ECO:0007669"/>
    <property type="project" value="InterPro"/>
</dbReference>
<dbReference type="EMBL" id="CP102480">
    <property type="protein sequence ID" value="UUX48403.1"/>
    <property type="molecule type" value="Genomic_DNA"/>
</dbReference>
<reference evidence="2" key="1">
    <citation type="submission" date="2022-08" db="EMBL/GenBank/DDBJ databases">
        <title>Nisaea acidiphila sp. nov., isolated from a marine algal debris and emended description of the genus Nisaea Urios et al. 2008.</title>
        <authorList>
            <person name="Kwon K."/>
        </authorList>
    </citation>
    <scope>NUCLEOTIDE SEQUENCE</scope>
    <source>
        <strain evidence="2">MEBiC11861</strain>
    </source>
</reference>
<dbReference type="Gene3D" id="1.10.10.10">
    <property type="entry name" value="Winged helix-like DNA-binding domain superfamily/Winged helix DNA-binding domain"/>
    <property type="match status" value="1"/>
</dbReference>
<dbReference type="RefSeq" id="WP_257766910.1">
    <property type="nucleotide sequence ID" value="NZ_CP102480.1"/>
</dbReference>
<dbReference type="PROSITE" id="PS50987">
    <property type="entry name" value="HTH_ARSR_2"/>
    <property type="match status" value="1"/>
</dbReference>
<sequence length="320" mass="36223">METLLQGLRAVSEPTRLRILNLCAHAELSVTELVQVLGQSQPRVSRHLKLMVDAGLLNRHQEGSRAFYRLAENSDVSDLARILVDLTPDDDDVIAVDLERLEEIKVQRAQVAEEYFRRNAQNWEDLRGQHIDDEEVDARLKRRITSAPVRDLLDIGTGTGRVLRLVGEEVRSAVGLDNSREMLAIARSYLDQDTLRNCQVRHGDMYRLPFPAHRFDAVTANMLMHYADNPGEMVREAARVLRPGGRLVLVDFASHDLTELRELHAHRWLGFSDADIERLFNKAGLELQNVERIDGGALTVCIWTGRSRIEVANDLVAEAL</sequence>
<dbReference type="InterPro" id="IPR011991">
    <property type="entry name" value="ArsR-like_HTH"/>
</dbReference>
<evidence type="ECO:0000313" key="2">
    <source>
        <dbReference type="EMBL" id="UUX48403.1"/>
    </source>
</evidence>
<dbReference type="GO" id="GO:0008757">
    <property type="term" value="F:S-adenosylmethionine-dependent methyltransferase activity"/>
    <property type="evidence" value="ECO:0007669"/>
    <property type="project" value="InterPro"/>
</dbReference>
<dbReference type="SUPFAM" id="SSF46785">
    <property type="entry name" value="Winged helix' DNA-binding domain"/>
    <property type="match status" value="1"/>
</dbReference>
<accession>A0A9J7AL71</accession>
<dbReference type="NCBIfam" id="NF033788">
    <property type="entry name" value="HTH_metalloreg"/>
    <property type="match status" value="1"/>
</dbReference>
<dbReference type="SMART" id="SM00418">
    <property type="entry name" value="HTH_ARSR"/>
    <property type="match status" value="1"/>
</dbReference>
<dbReference type="InterPro" id="IPR036388">
    <property type="entry name" value="WH-like_DNA-bd_sf"/>
</dbReference>
<dbReference type="Gene3D" id="3.40.50.150">
    <property type="entry name" value="Vaccinia Virus protein VP39"/>
    <property type="match status" value="1"/>
</dbReference>
<name>A0A9J7AL71_9PROT</name>
<dbReference type="KEGG" id="naci:NUH88_13370"/>
<gene>
    <name evidence="2" type="ORF">NUH88_13370</name>
</gene>
<dbReference type="SUPFAM" id="SSF53335">
    <property type="entry name" value="S-adenosyl-L-methionine-dependent methyltransferases"/>
    <property type="match status" value="1"/>
</dbReference>
<dbReference type="Pfam" id="PF08241">
    <property type="entry name" value="Methyltransf_11"/>
    <property type="match status" value="1"/>
</dbReference>
<dbReference type="PANTHER" id="PTHR42912">
    <property type="entry name" value="METHYLTRANSFERASE"/>
    <property type="match status" value="1"/>
</dbReference>
<feature type="domain" description="HTH arsR-type" evidence="1">
    <location>
        <begin position="1"/>
        <end position="91"/>
    </location>
</feature>
<evidence type="ECO:0000313" key="3">
    <source>
        <dbReference type="Proteomes" id="UP001060336"/>
    </source>
</evidence>
<dbReference type="AlphaFoldDB" id="A0A9J7AL71"/>
<organism evidence="2 3">
    <name type="scientific">Nisaea acidiphila</name>
    <dbReference type="NCBI Taxonomy" id="1862145"/>
    <lineage>
        <taxon>Bacteria</taxon>
        <taxon>Pseudomonadati</taxon>
        <taxon>Pseudomonadota</taxon>
        <taxon>Alphaproteobacteria</taxon>
        <taxon>Rhodospirillales</taxon>
        <taxon>Thalassobaculaceae</taxon>
        <taxon>Nisaea</taxon>
    </lineage>
</organism>
<proteinExistence type="predicted"/>
<dbReference type="InterPro" id="IPR029063">
    <property type="entry name" value="SAM-dependent_MTases_sf"/>
</dbReference>